<dbReference type="Gramene" id="CDO98691">
    <property type="protein sequence ID" value="CDO98691"/>
    <property type="gene ID" value="GSCOC_T00025584001"/>
</dbReference>
<name>A0A068TR58_COFCA</name>
<evidence type="ECO:0000313" key="2">
    <source>
        <dbReference type="EMBL" id="CDO98691.1"/>
    </source>
</evidence>
<accession>A0A068TR58</accession>
<protein>
    <submittedName>
        <fullName evidence="2">Uncharacterized protein</fullName>
    </submittedName>
</protein>
<dbReference type="AlphaFoldDB" id="A0A068TR58"/>
<keyword evidence="3" id="KW-1185">Reference proteome</keyword>
<sequence>MRNNCEDYPAKCSVYADLRRKMLEEPSRCHKTAAARGGCFRGYHPLPCTVWFGALTLQQTPNTPPPPPKRNPKTKKNVANRLPI</sequence>
<organism evidence="2 3">
    <name type="scientific">Coffea canephora</name>
    <name type="common">Robusta coffee</name>
    <dbReference type="NCBI Taxonomy" id="49390"/>
    <lineage>
        <taxon>Eukaryota</taxon>
        <taxon>Viridiplantae</taxon>
        <taxon>Streptophyta</taxon>
        <taxon>Embryophyta</taxon>
        <taxon>Tracheophyta</taxon>
        <taxon>Spermatophyta</taxon>
        <taxon>Magnoliopsida</taxon>
        <taxon>eudicotyledons</taxon>
        <taxon>Gunneridae</taxon>
        <taxon>Pentapetalae</taxon>
        <taxon>asterids</taxon>
        <taxon>lamiids</taxon>
        <taxon>Gentianales</taxon>
        <taxon>Rubiaceae</taxon>
        <taxon>Ixoroideae</taxon>
        <taxon>Gardenieae complex</taxon>
        <taxon>Bertiereae - Coffeeae clade</taxon>
        <taxon>Coffeeae</taxon>
        <taxon>Coffea</taxon>
    </lineage>
</organism>
<evidence type="ECO:0000256" key="1">
    <source>
        <dbReference type="SAM" id="MobiDB-lite"/>
    </source>
</evidence>
<dbReference type="Proteomes" id="UP000295252">
    <property type="component" value="Chromosome V"/>
</dbReference>
<dbReference type="EMBL" id="HG739087">
    <property type="protein sequence ID" value="CDO98691.1"/>
    <property type="molecule type" value="Genomic_DNA"/>
</dbReference>
<dbReference type="InParanoid" id="A0A068TR58"/>
<feature type="region of interest" description="Disordered" evidence="1">
    <location>
        <begin position="59"/>
        <end position="84"/>
    </location>
</feature>
<proteinExistence type="predicted"/>
<gene>
    <name evidence="2" type="ORF">GSCOC_T00025584001</name>
</gene>
<evidence type="ECO:0000313" key="3">
    <source>
        <dbReference type="Proteomes" id="UP000295252"/>
    </source>
</evidence>
<reference evidence="3" key="1">
    <citation type="journal article" date="2014" name="Science">
        <title>The coffee genome provides insight into the convergent evolution of caffeine biosynthesis.</title>
        <authorList>
            <person name="Denoeud F."/>
            <person name="Carretero-Paulet L."/>
            <person name="Dereeper A."/>
            <person name="Droc G."/>
            <person name="Guyot R."/>
            <person name="Pietrella M."/>
            <person name="Zheng C."/>
            <person name="Alberti A."/>
            <person name="Anthony F."/>
            <person name="Aprea G."/>
            <person name="Aury J.M."/>
            <person name="Bento P."/>
            <person name="Bernard M."/>
            <person name="Bocs S."/>
            <person name="Campa C."/>
            <person name="Cenci A."/>
            <person name="Combes M.C."/>
            <person name="Crouzillat D."/>
            <person name="Da Silva C."/>
            <person name="Daddiego L."/>
            <person name="De Bellis F."/>
            <person name="Dussert S."/>
            <person name="Garsmeur O."/>
            <person name="Gayraud T."/>
            <person name="Guignon V."/>
            <person name="Jahn K."/>
            <person name="Jamilloux V."/>
            <person name="Joet T."/>
            <person name="Labadie K."/>
            <person name="Lan T."/>
            <person name="Leclercq J."/>
            <person name="Lepelley M."/>
            <person name="Leroy T."/>
            <person name="Li L.T."/>
            <person name="Librado P."/>
            <person name="Lopez L."/>
            <person name="Munoz A."/>
            <person name="Noel B."/>
            <person name="Pallavicini A."/>
            <person name="Perrotta G."/>
            <person name="Poncet V."/>
            <person name="Pot D."/>
            <person name="Priyono X."/>
            <person name="Rigoreau M."/>
            <person name="Rouard M."/>
            <person name="Rozas J."/>
            <person name="Tranchant-Dubreuil C."/>
            <person name="VanBuren R."/>
            <person name="Zhang Q."/>
            <person name="Andrade A.C."/>
            <person name="Argout X."/>
            <person name="Bertrand B."/>
            <person name="de Kochko A."/>
            <person name="Graziosi G."/>
            <person name="Henry R.J."/>
            <person name="Jayarama X."/>
            <person name="Ming R."/>
            <person name="Nagai C."/>
            <person name="Rounsley S."/>
            <person name="Sankoff D."/>
            <person name="Giuliano G."/>
            <person name="Albert V.A."/>
            <person name="Wincker P."/>
            <person name="Lashermes P."/>
        </authorList>
    </citation>
    <scope>NUCLEOTIDE SEQUENCE [LARGE SCALE GENOMIC DNA]</scope>
    <source>
        <strain evidence="3">cv. DH200-94</strain>
    </source>
</reference>